<dbReference type="RefSeq" id="XP_060674856.1">
    <property type="nucleotide sequence ID" value="XM_060818873.1"/>
</dbReference>
<evidence type="ECO:0000313" key="2">
    <source>
        <dbReference type="RefSeq" id="XP_060674856.1"/>
    </source>
</evidence>
<accession>A0ABM4ADQ1</accession>
<gene>
    <name evidence="2" type="primary">LOC107425009</name>
</gene>
<proteinExistence type="predicted"/>
<keyword evidence="1" id="KW-1185">Reference proteome</keyword>
<name>A0ABM4ADQ1_ZIZJJ</name>
<reference evidence="2" key="1">
    <citation type="submission" date="2025-08" db="UniProtKB">
        <authorList>
            <consortium name="RefSeq"/>
        </authorList>
    </citation>
    <scope>IDENTIFICATION</scope>
    <source>
        <tissue evidence="2">Seedling</tissue>
    </source>
</reference>
<sequence>MSGALVRYQAFSHCSILASPINRFFFFFLDIRSEELEDVRSKEIPLVSSGDWSRRCKFWGDLKVCWRLKCSGLELFRAKQYLVPHLMSTGRKSFRKRLLRRLMRAQLSIYLVEFPQICLLLEGVRAGLLLIHLL</sequence>
<protein>
    <submittedName>
        <fullName evidence="2">Uncharacterized protein LOC107425009</fullName>
    </submittedName>
</protein>
<evidence type="ECO:0000313" key="1">
    <source>
        <dbReference type="Proteomes" id="UP001652623"/>
    </source>
</evidence>
<dbReference type="GeneID" id="107425009"/>
<dbReference type="Proteomes" id="UP001652623">
    <property type="component" value="Chromosome 7"/>
</dbReference>
<organism evidence="1 2">
    <name type="scientific">Ziziphus jujuba</name>
    <name type="common">Chinese jujube</name>
    <name type="synonym">Ziziphus sativa</name>
    <dbReference type="NCBI Taxonomy" id="326968"/>
    <lineage>
        <taxon>Eukaryota</taxon>
        <taxon>Viridiplantae</taxon>
        <taxon>Streptophyta</taxon>
        <taxon>Embryophyta</taxon>
        <taxon>Tracheophyta</taxon>
        <taxon>Spermatophyta</taxon>
        <taxon>Magnoliopsida</taxon>
        <taxon>eudicotyledons</taxon>
        <taxon>Gunneridae</taxon>
        <taxon>Pentapetalae</taxon>
        <taxon>rosids</taxon>
        <taxon>fabids</taxon>
        <taxon>Rosales</taxon>
        <taxon>Rhamnaceae</taxon>
        <taxon>Paliureae</taxon>
        <taxon>Ziziphus</taxon>
    </lineage>
</organism>